<sequence>MDGNSLEGLVSWMRDSKNDVMHRWGCIAVLARTQLNEVLVQNHIACHTADTGFRIDAAVDTIPGKQKDILSGFLLDAPQLSFERAERDHASLSCSVVAGSWLLLVAENRNWHIRKVTAINPLTAPRVLLNVDLTTASGDVDDDGRILLDLRNSDDFRFMGADTEEQQKRIGQIFQDWFKGQPDDKRILELGSIGGEGGGLMTPDGFTLRAQKNPAAERDNDGDGAVLVCINMAGQNRGDDFPADYPYFIPDDVGEHYSATVLFDQATTPFALFAAIEKAFGSQAFSFAYDAQSSRWEAKLTSGELSVPPMTIEETDPDTGYVVVCVIEKMKFPATVEQPLVLGIEGTTTHITWSSAASATMRMSAEDQPEEDSLTFGVSLRLDATYELQGLMFSRTAYTLDKTYIAPADLDLARRTGWFWRFIEQVILDLVHYALLETVSESIDPMFETTFSAGTGAEAFLKDNIKVGADQFIESQSLHIPRDVVIFGRVNPTLTTFVINPLQPIMAAGGSQQFSTQPGVSGVIWSLEDPAGGSADLGSITSAGLYKAPGGETSSPTINRIRVVATHNGHSSAALVTVLEHRLNISPLIQVCNAGETVELAGGALDDAALQWTVRNPVAGESGTLEPGKVPGHDCSYVAAARVPDKTYVIDELQVSSAGETRSAWVLVRQIVSPLTVRPFPDVNLSAGQIRVRAFFGSDEATPVSWRLPLEGPGSLDAEGVYTAPQGTDDRFVLIFASYDDAFLGDIEGHIILPLPLEDFRDELGLLSVGIEEEGLGQKSLLNDPSLEGLVQWMAKPDSKVMLGWGAICAMARGKINDLLLQEYTARFDSDTYLPPISGEVSIVKGMWKESIHDFILDAPRLAFTNDDLGRSRATLKCSIYSGTQFKLYNNVDVWQVEKAVYIDPLQGPELTLDLQLDQVPGLVESDGRVRLDLKNSDNFTLSFADTEYERKLGGDFFSELFNNLPDSQRIWTLGVIQKNSNPLLVPASFKLRTQSDPMAARDGRAASSGDGALLVLIRMEGSSEGGDIPVEYAYLIPNDQGKDYSATVLLEAERAIDAARFVETVAEAVKARFEAADFTYKQNADGVVINATATRGTLNFPTSSRDLLPSRVDGVWVTPHIYWNGAQVDLARSQPMVLELVGRNSVLLKWKDSLTIANMLELNGIQFPLIVFTEKISIDVTVQYSFNDETGELILKPELRLDVSSSDQDTGIDPGAPTPSLALMALIMAAGIGASTSSRELFITRITDILKSTFNASVQVSGFIRESVQLNFNRAVTSDVLRAPRDFLSVGRVAAVAEDFVVTPQEHLMAADSSMKFTTDPPEVDVQWSIENLYGESEDFGAISGVGKYYAPEASSFEKSFTRIRVTATNPATGHASSALVTVLANALTLNPLIQVCDALDSVELAAGALGGGDLEWRIDNFVEGESGELQFSEQPGSDHNGNRAYLAAPAVRGKTYVLDEVVVTGVDSCVSAWVLVQQKLPGLVIKHEEAGLTADSIHLLAFANGKPLLPDQVVNWSIGAHGPGSISEAGTYLSDPQSSDRFVLIFARWEHQIQGAFEGHIILPLPLRKL</sequence>
<evidence type="ECO:0000313" key="2">
    <source>
        <dbReference type="Proteomes" id="UP000050554"/>
    </source>
</evidence>
<protein>
    <submittedName>
        <fullName evidence="1">Uncharacterized protein</fullName>
    </submittedName>
</protein>
<proteinExistence type="predicted"/>
<gene>
    <name evidence="1" type="ORF">ALO47_03846</name>
</gene>
<dbReference type="EMBL" id="LJRF01000012">
    <property type="protein sequence ID" value="KPY51504.1"/>
    <property type="molecule type" value="Genomic_DNA"/>
</dbReference>
<reference evidence="1 2" key="1">
    <citation type="submission" date="2015-09" db="EMBL/GenBank/DDBJ databases">
        <title>Genome announcement of multiple Pseudomonas syringae strains.</title>
        <authorList>
            <person name="Thakur S."/>
            <person name="Wang P.W."/>
            <person name="Gong Y."/>
            <person name="Weir B.S."/>
            <person name="Guttman D.S."/>
        </authorList>
    </citation>
    <scope>NUCLEOTIDE SEQUENCE [LARGE SCALE GENOMIC DNA]</scope>
    <source>
        <strain evidence="1 2">ICMP3882</strain>
    </source>
</reference>
<dbReference type="Proteomes" id="UP000050554">
    <property type="component" value="Unassembled WGS sequence"/>
</dbReference>
<organism evidence="1 2">
    <name type="scientific">Pseudomonas syringae pv. ribicola</name>
    <dbReference type="NCBI Taxonomy" id="55398"/>
    <lineage>
        <taxon>Bacteria</taxon>
        <taxon>Pseudomonadati</taxon>
        <taxon>Pseudomonadota</taxon>
        <taxon>Gammaproteobacteria</taxon>
        <taxon>Pseudomonadales</taxon>
        <taxon>Pseudomonadaceae</taxon>
        <taxon>Pseudomonas</taxon>
    </lineage>
</organism>
<dbReference type="PATRIC" id="fig|55398.3.peg.4811"/>
<name>A0A0N8SRB2_PSESI</name>
<evidence type="ECO:0000313" key="1">
    <source>
        <dbReference type="EMBL" id="KPY51504.1"/>
    </source>
</evidence>
<dbReference type="RefSeq" id="WP_004882546.1">
    <property type="nucleotide sequence ID" value="NZ_LJRF01000012.1"/>
</dbReference>
<comment type="caution">
    <text evidence="1">The sequence shown here is derived from an EMBL/GenBank/DDBJ whole genome shotgun (WGS) entry which is preliminary data.</text>
</comment>
<accession>A0A0N8SRB2</accession>